<reference evidence="1 2" key="1">
    <citation type="submission" date="2018-09" db="EMBL/GenBank/DDBJ databases">
        <authorList>
            <person name="Wang X."/>
            <person name="Du Z."/>
        </authorList>
    </citation>
    <scope>NUCLEOTIDE SEQUENCE [LARGE SCALE GENOMIC DNA]</scope>
    <source>
        <strain evidence="1 2">N3</strain>
    </source>
</reference>
<dbReference type="EMBL" id="QXML01000011">
    <property type="protein sequence ID" value="RIW12980.1"/>
    <property type="molecule type" value="Genomic_DNA"/>
</dbReference>
<evidence type="ECO:0000313" key="2">
    <source>
        <dbReference type="Proteomes" id="UP000283522"/>
    </source>
</evidence>
<gene>
    <name evidence="1" type="ORF">D0X99_17965</name>
</gene>
<dbReference type="RefSeq" id="WP_119479245.1">
    <property type="nucleotide sequence ID" value="NZ_QXML01000011.1"/>
</dbReference>
<dbReference type="OrthoDB" id="947273at2"/>
<comment type="caution">
    <text evidence="1">The sequence shown here is derived from an EMBL/GenBank/DDBJ whole genome shotgun (WGS) entry which is preliminary data.</text>
</comment>
<accession>A0A418PN87</accession>
<dbReference type="SUPFAM" id="SSF53822">
    <property type="entry name" value="Periplasmic binding protein-like I"/>
    <property type="match status" value="1"/>
</dbReference>
<dbReference type="AlphaFoldDB" id="A0A418PN87"/>
<evidence type="ECO:0008006" key="3">
    <source>
        <dbReference type="Google" id="ProtNLM"/>
    </source>
</evidence>
<sequence>MKNIGILLPKSSTHPEIGYDFFFGLKGYYSSKDQRPDFQTANIGFGIDEDLLFSEAERLFLDKNVDVLLVFAEHPKVDKIFPLASLFKKPMLVVNPGAKYPVQWEAPDFVTFLSLHEMLSAKVAAKSAVTQMGIKNGINATNFYDGGYGIGDSFYQGKESSGGQIKYNFVGKHLPSEFDARPLMEYLDSSLEPHLIFSIFTGSVLELYLQAMQTCSNSHVLVCSQIMVHEMIKKNLHDKSLLPRLFACSSFDPSTSNDSSLALKKYLHDLAKREISIFSYLGWDAGLVIDELLDKQGLDWTSEKAQLQSNLLNGSRGDLVFHALTGHFLPQLYIIDWSNEGIETKSIEVSEVVVEWEELISNRAQPPQVGWFNTYLCS</sequence>
<proteinExistence type="predicted"/>
<dbReference type="Gene3D" id="3.40.50.2300">
    <property type="match status" value="2"/>
</dbReference>
<name>A0A418PN87_9BACT</name>
<evidence type="ECO:0000313" key="1">
    <source>
        <dbReference type="EMBL" id="RIW12980.1"/>
    </source>
</evidence>
<dbReference type="InterPro" id="IPR028082">
    <property type="entry name" value="Peripla_BP_I"/>
</dbReference>
<protein>
    <recommendedName>
        <fullName evidence="3">Leucine-binding protein domain-containing protein</fullName>
    </recommendedName>
</protein>
<dbReference type="Proteomes" id="UP000283522">
    <property type="component" value="Unassembled WGS sequence"/>
</dbReference>
<organism evidence="1 2">
    <name type="scientific">Algoriphagus lacus</name>
    <dbReference type="NCBI Taxonomy" id="2056311"/>
    <lineage>
        <taxon>Bacteria</taxon>
        <taxon>Pseudomonadati</taxon>
        <taxon>Bacteroidota</taxon>
        <taxon>Cytophagia</taxon>
        <taxon>Cytophagales</taxon>
        <taxon>Cyclobacteriaceae</taxon>
        <taxon>Algoriphagus</taxon>
    </lineage>
</organism>
<keyword evidence="2" id="KW-1185">Reference proteome</keyword>